<dbReference type="AlphaFoldDB" id="M7MYN5"/>
<dbReference type="Proteomes" id="UP000012015">
    <property type="component" value="Unassembled WGS sequence"/>
</dbReference>
<dbReference type="InterPro" id="IPR029069">
    <property type="entry name" value="HotDog_dom_sf"/>
</dbReference>
<dbReference type="PATRIC" id="fig|1276920.7.peg.65"/>
<dbReference type="STRING" id="1276920.ADIAG_00066"/>
<accession>M7MYN5</accession>
<dbReference type="SUPFAM" id="SSF54637">
    <property type="entry name" value="Thioesterase/thiol ester dehydrase-isomerase"/>
    <property type="match status" value="1"/>
</dbReference>
<organism evidence="1 2">
    <name type="scientific">Paeniglutamicibacter gangotriensis Lz1y</name>
    <dbReference type="NCBI Taxonomy" id="1276920"/>
    <lineage>
        <taxon>Bacteria</taxon>
        <taxon>Bacillati</taxon>
        <taxon>Actinomycetota</taxon>
        <taxon>Actinomycetes</taxon>
        <taxon>Micrococcales</taxon>
        <taxon>Micrococcaceae</taxon>
        <taxon>Paeniglutamicibacter</taxon>
    </lineage>
</organism>
<dbReference type="eggNOG" id="COG2050">
    <property type="taxonomic scope" value="Bacteria"/>
</dbReference>
<protein>
    <recommendedName>
        <fullName evidence="3">Thioesterase</fullName>
    </recommendedName>
</protein>
<dbReference type="InterPro" id="IPR027961">
    <property type="entry name" value="DUF4442"/>
</dbReference>
<name>M7MYN5_9MICC</name>
<comment type="caution">
    <text evidence="1">The sequence shown here is derived from an EMBL/GenBank/DDBJ whole genome shotgun (WGS) entry which is preliminary data.</text>
</comment>
<dbReference type="Pfam" id="PF14539">
    <property type="entry name" value="DUF4442"/>
    <property type="match status" value="1"/>
</dbReference>
<sequence>MNSRSTPNPQASIFNSLRTLMPRIAGHPRVVRLGMSLWPPFWGAGIKVKRIAPDWRSATVQLCQRPWNMNYVGTHFGGSLFSMTDPFWMMMVMHSIGPGHIVWDKSGEIEFHKPGRGTLSCHFILGDAQLAELSTAVATHGKATRWFAVDILDEAGETVATVRKEVYVRAKGRSPQAA</sequence>
<gene>
    <name evidence="1" type="ORF">ADIAG_00066</name>
</gene>
<keyword evidence="2" id="KW-1185">Reference proteome</keyword>
<dbReference type="Gene3D" id="3.10.129.10">
    <property type="entry name" value="Hotdog Thioesterase"/>
    <property type="match status" value="1"/>
</dbReference>
<dbReference type="RefSeq" id="WP_007269275.1">
    <property type="nucleotide sequence ID" value="NZ_AOCK01000001.1"/>
</dbReference>
<reference evidence="1 2" key="1">
    <citation type="journal article" date="2013" name="Genome Announc.">
        <title>Draft Genome Sequence of Arthrobacter gangotriensis Strain Lz1yT, Isolated from a Penguin Rookery Soil Sample Collected in Antarctica, near the Indian Station Dakshin Gangotri.</title>
        <authorList>
            <person name="Shivaji S."/>
            <person name="Ara S."/>
            <person name="Bandi S."/>
            <person name="Singh A."/>
            <person name="Kumar Pinnaka A."/>
        </authorList>
    </citation>
    <scope>NUCLEOTIDE SEQUENCE [LARGE SCALE GENOMIC DNA]</scope>
    <source>
        <strain evidence="1 2">Lz1y</strain>
    </source>
</reference>
<evidence type="ECO:0008006" key="3">
    <source>
        <dbReference type="Google" id="ProtNLM"/>
    </source>
</evidence>
<dbReference type="EMBL" id="AOCK01000001">
    <property type="protein sequence ID" value="EMR00061.1"/>
    <property type="molecule type" value="Genomic_DNA"/>
</dbReference>
<proteinExistence type="predicted"/>
<evidence type="ECO:0000313" key="2">
    <source>
        <dbReference type="Proteomes" id="UP000012015"/>
    </source>
</evidence>
<evidence type="ECO:0000313" key="1">
    <source>
        <dbReference type="EMBL" id="EMR00061.1"/>
    </source>
</evidence>